<proteinExistence type="predicted"/>
<keyword evidence="3" id="KW-1185">Reference proteome</keyword>
<dbReference type="EMBL" id="JAWDGP010005162">
    <property type="protein sequence ID" value="KAK3759153.1"/>
    <property type="molecule type" value="Genomic_DNA"/>
</dbReference>
<feature type="coiled-coil region" evidence="1">
    <location>
        <begin position="212"/>
        <end position="246"/>
    </location>
</feature>
<reference evidence="2" key="1">
    <citation type="journal article" date="2023" name="G3 (Bethesda)">
        <title>A reference genome for the long-term kleptoplast-retaining sea slug Elysia crispata morphotype clarki.</title>
        <authorList>
            <person name="Eastman K.E."/>
            <person name="Pendleton A.L."/>
            <person name="Shaikh M.A."/>
            <person name="Suttiyut T."/>
            <person name="Ogas R."/>
            <person name="Tomko P."/>
            <person name="Gavelis G."/>
            <person name="Widhalm J.R."/>
            <person name="Wisecaver J.H."/>
        </authorList>
    </citation>
    <scope>NUCLEOTIDE SEQUENCE</scope>
    <source>
        <strain evidence="2">ECLA1</strain>
    </source>
</reference>
<evidence type="ECO:0000256" key="1">
    <source>
        <dbReference type="SAM" id="Coils"/>
    </source>
</evidence>
<accession>A0AAE0YXX2</accession>
<dbReference type="SUPFAM" id="SSF58113">
    <property type="entry name" value="Apolipoprotein A-I"/>
    <property type="match status" value="1"/>
</dbReference>
<evidence type="ECO:0000313" key="2">
    <source>
        <dbReference type="EMBL" id="KAK3759153.1"/>
    </source>
</evidence>
<gene>
    <name evidence="2" type="ORF">RRG08_036945</name>
</gene>
<keyword evidence="1" id="KW-0175">Coiled coil</keyword>
<dbReference type="Proteomes" id="UP001283361">
    <property type="component" value="Unassembled WGS sequence"/>
</dbReference>
<name>A0AAE0YXX2_9GAST</name>
<dbReference type="AlphaFoldDB" id="A0AAE0YXX2"/>
<organism evidence="2 3">
    <name type="scientific">Elysia crispata</name>
    <name type="common">lettuce slug</name>
    <dbReference type="NCBI Taxonomy" id="231223"/>
    <lineage>
        <taxon>Eukaryota</taxon>
        <taxon>Metazoa</taxon>
        <taxon>Spiralia</taxon>
        <taxon>Lophotrochozoa</taxon>
        <taxon>Mollusca</taxon>
        <taxon>Gastropoda</taxon>
        <taxon>Heterobranchia</taxon>
        <taxon>Euthyneura</taxon>
        <taxon>Panpulmonata</taxon>
        <taxon>Sacoglossa</taxon>
        <taxon>Placobranchoidea</taxon>
        <taxon>Plakobranchidae</taxon>
        <taxon>Elysia</taxon>
    </lineage>
</organism>
<dbReference type="Gene3D" id="1.20.120.20">
    <property type="entry name" value="Apolipoprotein"/>
    <property type="match status" value="1"/>
</dbReference>
<comment type="caution">
    <text evidence="2">The sequence shown here is derived from an EMBL/GenBank/DDBJ whole genome shotgun (WGS) entry which is preliminary data.</text>
</comment>
<evidence type="ECO:0000313" key="3">
    <source>
        <dbReference type="Proteomes" id="UP001283361"/>
    </source>
</evidence>
<protein>
    <submittedName>
        <fullName evidence="2">Uncharacterized protein</fullName>
    </submittedName>
</protein>
<sequence>MPLPSSRSNGKKRTNIKNTMAIFIFTVVLLVTYSSAAVLPASSSTGTSGALSGSESLPAVDLSALAAVAAAVEASDSDSIGSSADSISSGSSADSISSAQDKLSEVVSSVQDSMSEVVDSAQDAASDVLDTAMDKVEDVVDAAQDTTATGAAADVVTDAVDDLRDAITDVVDGMEDIVTETSDDTQETVSDITDDTDGSTTDILDDISDAAEDATEDVLDEVTDAVEDLEDAITDAADNTQDATEDVLDQISDMITTDSAEDTSDLVEEILTGATPGGEEGEPTDHIESPITDIVEEITDDLGDSESHSGQSLDFADHDESGESWLSQWSRVKQLMDLLEAGLAESQAAKSGTCPRYPVHVGTDSVTVTTHNGCKIVIKLRGATVDGIHSTQDNLTDGPQLDRSIEVSYHNDS</sequence>